<feature type="compositionally biased region" description="Low complexity" evidence="1">
    <location>
        <begin position="131"/>
        <end position="140"/>
    </location>
</feature>
<protein>
    <submittedName>
        <fullName evidence="2">Uncharacterized protein</fullName>
    </submittedName>
</protein>
<accession>A0A9P7VHS7</accession>
<reference evidence="2" key="1">
    <citation type="submission" date="2020-11" db="EMBL/GenBank/DDBJ databases">
        <title>Adaptations for nitrogen fixation in a non-lichenized fungal sporocarp promotes dispersal by wood-feeding termites.</title>
        <authorList>
            <consortium name="DOE Joint Genome Institute"/>
            <person name="Koch R.A."/>
            <person name="Yoon G."/>
            <person name="Arayal U."/>
            <person name="Lail K."/>
            <person name="Amirebrahimi M."/>
            <person name="Labutti K."/>
            <person name="Lipzen A."/>
            <person name="Riley R."/>
            <person name="Barry K."/>
            <person name="Henrissat B."/>
            <person name="Grigoriev I.V."/>
            <person name="Herr J.R."/>
            <person name="Aime M.C."/>
        </authorList>
    </citation>
    <scope>NUCLEOTIDE SEQUENCE</scope>
    <source>
        <strain evidence="2">MCA 3950</strain>
    </source>
</reference>
<evidence type="ECO:0000256" key="1">
    <source>
        <dbReference type="SAM" id="MobiDB-lite"/>
    </source>
</evidence>
<dbReference type="RefSeq" id="XP_043034352.1">
    <property type="nucleotide sequence ID" value="XM_043181414.1"/>
</dbReference>
<dbReference type="EMBL" id="MU250566">
    <property type="protein sequence ID" value="KAG7440852.1"/>
    <property type="molecule type" value="Genomic_DNA"/>
</dbReference>
<comment type="caution">
    <text evidence="2">The sequence shown here is derived from an EMBL/GenBank/DDBJ whole genome shotgun (WGS) entry which is preliminary data.</text>
</comment>
<dbReference type="GeneID" id="66103710"/>
<name>A0A9P7VHS7_9AGAR</name>
<sequence>MTQSADEDIGVAECLSNSQVQEPEKVFAQEFATAVWKVMEEAYQQARSCSKKDKGTIEARLKSKTSIDETLVQQGKDHYFEAMVVAAGSDNSESANEEPLGSEDDATGSDDVQLGSDDPETTSDTLDEPTTDPTTSTSDDAFNPDEDDTGLIPEKSTQSRSDTLGSGFTRRKSRLKSSDSTASDTSDDEYGTVRTLQCPESDETGDRECGSGGMGKGNQDSGEEEYLSEGRDDDESGDVEESIQYDSERVYDDEELIEEPTEEY</sequence>
<feature type="compositionally biased region" description="Acidic residues" evidence="1">
    <location>
        <begin position="221"/>
        <end position="243"/>
    </location>
</feature>
<proteinExistence type="predicted"/>
<feature type="compositionally biased region" description="Acidic residues" evidence="1">
    <location>
        <begin position="117"/>
        <end position="130"/>
    </location>
</feature>
<evidence type="ECO:0000313" key="3">
    <source>
        <dbReference type="Proteomes" id="UP000812287"/>
    </source>
</evidence>
<feature type="compositionally biased region" description="Polar residues" evidence="1">
    <location>
        <begin position="155"/>
        <end position="166"/>
    </location>
</feature>
<feature type="compositionally biased region" description="Acidic residues" evidence="1">
    <location>
        <begin position="251"/>
        <end position="264"/>
    </location>
</feature>
<dbReference type="OrthoDB" id="3043007at2759"/>
<dbReference type="Proteomes" id="UP000812287">
    <property type="component" value="Unassembled WGS sequence"/>
</dbReference>
<organism evidence="2 3">
    <name type="scientific">Guyanagaster necrorhizus</name>
    <dbReference type="NCBI Taxonomy" id="856835"/>
    <lineage>
        <taxon>Eukaryota</taxon>
        <taxon>Fungi</taxon>
        <taxon>Dikarya</taxon>
        <taxon>Basidiomycota</taxon>
        <taxon>Agaricomycotina</taxon>
        <taxon>Agaricomycetes</taxon>
        <taxon>Agaricomycetidae</taxon>
        <taxon>Agaricales</taxon>
        <taxon>Marasmiineae</taxon>
        <taxon>Physalacriaceae</taxon>
        <taxon>Guyanagaster</taxon>
    </lineage>
</organism>
<evidence type="ECO:0000313" key="2">
    <source>
        <dbReference type="EMBL" id="KAG7440852.1"/>
    </source>
</evidence>
<gene>
    <name evidence="2" type="ORF">BT62DRAFT_564343</name>
</gene>
<feature type="region of interest" description="Disordered" evidence="1">
    <location>
        <begin position="84"/>
        <end position="264"/>
    </location>
</feature>
<dbReference type="AlphaFoldDB" id="A0A9P7VHS7"/>
<keyword evidence="3" id="KW-1185">Reference proteome</keyword>